<evidence type="ECO:0000256" key="5">
    <source>
        <dbReference type="HAMAP-Rule" id="MF_00265"/>
    </source>
</evidence>
<dbReference type="Proteomes" id="UP001549204">
    <property type="component" value="Unassembled WGS sequence"/>
</dbReference>
<proteinExistence type="inferred from homology"/>
<feature type="binding site" evidence="5">
    <location>
        <position position="115"/>
    </location>
    <ligand>
        <name>Mg(2+)</name>
        <dbReference type="ChEBI" id="CHEBI:18420"/>
    </ligand>
</feature>
<dbReference type="EC" id="3.1.-.-" evidence="5"/>
<dbReference type="InterPro" id="IPR029060">
    <property type="entry name" value="PIN-like_dom_sf"/>
</dbReference>
<dbReference type="Gene3D" id="3.40.50.1010">
    <property type="entry name" value="5'-nuclease"/>
    <property type="match status" value="1"/>
</dbReference>
<evidence type="ECO:0000313" key="8">
    <source>
        <dbReference type="Proteomes" id="UP001549204"/>
    </source>
</evidence>
<keyword evidence="5" id="KW-0800">Toxin</keyword>
<dbReference type="InterPro" id="IPR002716">
    <property type="entry name" value="PIN_dom"/>
</dbReference>
<feature type="binding site" evidence="5">
    <location>
        <position position="4"/>
    </location>
    <ligand>
        <name>Mg(2+)</name>
        <dbReference type="ChEBI" id="CHEBI:18420"/>
    </ligand>
</feature>
<comment type="function">
    <text evidence="5">Toxic component of a toxin-antitoxin (TA) system. An RNase.</text>
</comment>
<gene>
    <name evidence="5" type="primary">vapC</name>
    <name evidence="7" type="ORF">ABID19_006448</name>
</gene>
<name>A0ABV2GYM3_9HYPH</name>
<dbReference type="RefSeq" id="WP_354494626.1">
    <property type="nucleotide sequence ID" value="NZ_JBEPMC010000017.1"/>
</dbReference>
<evidence type="ECO:0000256" key="2">
    <source>
        <dbReference type="ARBA" id="ARBA00022722"/>
    </source>
</evidence>
<evidence type="ECO:0000313" key="7">
    <source>
        <dbReference type="EMBL" id="MET3583383.1"/>
    </source>
</evidence>
<reference evidence="7 8" key="1">
    <citation type="submission" date="2024-06" db="EMBL/GenBank/DDBJ databases">
        <title>Genomic Encyclopedia of Type Strains, Phase IV (KMG-IV): sequencing the most valuable type-strain genomes for metagenomic binning, comparative biology and taxonomic classification.</title>
        <authorList>
            <person name="Goeker M."/>
        </authorList>
    </citation>
    <scope>NUCLEOTIDE SEQUENCE [LARGE SCALE GENOMIC DNA]</scope>
    <source>
        <strain evidence="7 8">DSM 100022</strain>
    </source>
</reference>
<keyword evidence="2 5" id="KW-0540">Nuclease</keyword>
<keyword evidence="3 5" id="KW-0479">Metal-binding</keyword>
<dbReference type="Pfam" id="PF01850">
    <property type="entry name" value="PIN"/>
    <property type="match status" value="1"/>
</dbReference>
<dbReference type="InterPro" id="IPR022907">
    <property type="entry name" value="VapC_family"/>
</dbReference>
<comment type="caution">
    <text evidence="7">The sequence shown here is derived from an EMBL/GenBank/DDBJ whole genome shotgun (WGS) entry which is preliminary data.</text>
</comment>
<evidence type="ECO:0000259" key="6">
    <source>
        <dbReference type="Pfam" id="PF01850"/>
    </source>
</evidence>
<evidence type="ECO:0000256" key="1">
    <source>
        <dbReference type="ARBA" id="ARBA00022649"/>
    </source>
</evidence>
<keyword evidence="5" id="KW-0460">Magnesium</keyword>
<evidence type="ECO:0000256" key="3">
    <source>
        <dbReference type="ARBA" id="ARBA00022723"/>
    </source>
</evidence>
<dbReference type="HAMAP" id="MF_00265">
    <property type="entry name" value="VapC_Nob1"/>
    <property type="match status" value="1"/>
</dbReference>
<sequence>MFLDASAIIAILLEEADADSLLKKIENAEKLYFSPSSAFEAIVAIARSTSIAENGDQTSTPPALIDRGQMIVMDFLAELRAVEVPMDTRIRELAIKAARDYGRYVGHPAKLNFGDCFSYACAKAYRVPLLYKGNDFLQTDLA</sequence>
<keyword evidence="8" id="KW-1185">Reference proteome</keyword>
<keyword evidence="1 5" id="KW-1277">Toxin-antitoxin system</keyword>
<comment type="similarity">
    <text evidence="5">Belongs to the PINc/VapC protein family.</text>
</comment>
<protein>
    <recommendedName>
        <fullName evidence="5">Ribonuclease VapC</fullName>
        <shortName evidence="5">RNase VapC</shortName>
        <ecNumber evidence="5">3.1.-.-</ecNumber>
    </recommendedName>
    <alternativeName>
        <fullName evidence="5">Toxin VapC</fullName>
    </alternativeName>
</protein>
<feature type="domain" description="PIN" evidence="6">
    <location>
        <begin position="1"/>
        <end position="140"/>
    </location>
</feature>
<keyword evidence="4 5" id="KW-0378">Hydrolase</keyword>
<dbReference type="GO" id="GO:0016787">
    <property type="term" value="F:hydrolase activity"/>
    <property type="evidence" value="ECO:0007669"/>
    <property type="project" value="UniProtKB-KW"/>
</dbReference>
<accession>A0ABV2GYM3</accession>
<dbReference type="SUPFAM" id="SSF88723">
    <property type="entry name" value="PIN domain-like"/>
    <property type="match status" value="1"/>
</dbReference>
<organism evidence="7 8">
    <name type="scientific">Mesorhizobium robiniae</name>
    <dbReference type="NCBI Taxonomy" id="559315"/>
    <lineage>
        <taxon>Bacteria</taxon>
        <taxon>Pseudomonadati</taxon>
        <taxon>Pseudomonadota</taxon>
        <taxon>Alphaproteobacteria</taxon>
        <taxon>Hyphomicrobiales</taxon>
        <taxon>Phyllobacteriaceae</taxon>
        <taxon>Mesorhizobium</taxon>
    </lineage>
</organism>
<dbReference type="CDD" id="cd09871">
    <property type="entry name" value="PIN_MtVapC28-VapC30-like"/>
    <property type="match status" value="1"/>
</dbReference>
<evidence type="ECO:0000256" key="4">
    <source>
        <dbReference type="ARBA" id="ARBA00022801"/>
    </source>
</evidence>
<comment type="cofactor">
    <cofactor evidence="5">
        <name>Mg(2+)</name>
        <dbReference type="ChEBI" id="CHEBI:18420"/>
    </cofactor>
</comment>
<dbReference type="EMBL" id="JBEPMC010000017">
    <property type="protein sequence ID" value="MET3583383.1"/>
    <property type="molecule type" value="Genomic_DNA"/>
</dbReference>